<dbReference type="EMBL" id="CP001958">
    <property type="protein sequence ID" value="ADG98927.1"/>
    <property type="molecule type" value="Genomic_DNA"/>
</dbReference>
<evidence type="ECO:0000313" key="2">
    <source>
        <dbReference type="Proteomes" id="UP000002247"/>
    </source>
</evidence>
<dbReference type="RefSeq" id="WP_013139377.1">
    <property type="nucleotide sequence ID" value="NC_014168.1"/>
</dbReference>
<dbReference type="AlphaFoldDB" id="D6ZBH5"/>
<proteinExistence type="predicted"/>
<dbReference type="KEGG" id="srt:Srot_2489"/>
<sequence length="206" mass="23008">MTNPNFFPEPLRQIVAYWDYWEQVAAAARSARVEAIAQTGRAVPAATMPTGPRMSPTGEFGLFTPQIVYILAQTPNGYRIDVQDRGDRSPWAEISDFYDVEKFFIWRIGDMVRREYGLRPLSAVFYEVGWQVGIRAEAVDPDNSRLVRLYLEDDPQPRALLGLAAAIPFSHVLQLGLDELHQHLHARIPPQAFSEAAADAGAVPAS</sequence>
<name>D6ZBH5_SEGRD</name>
<organism evidence="1 2">
    <name type="scientific">Segniliparus rotundus (strain ATCC BAA-972 / CDC 1076 / CIP 108378 / DSM 44985 / JCM 13578)</name>
    <dbReference type="NCBI Taxonomy" id="640132"/>
    <lineage>
        <taxon>Bacteria</taxon>
        <taxon>Bacillati</taxon>
        <taxon>Actinomycetota</taxon>
        <taxon>Actinomycetes</taxon>
        <taxon>Mycobacteriales</taxon>
        <taxon>Segniliparaceae</taxon>
        <taxon>Segniliparus</taxon>
    </lineage>
</organism>
<dbReference type="OrthoDB" id="9822333at2"/>
<reference evidence="1 2" key="1">
    <citation type="journal article" date="2010" name="Stand. Genomic Sci.">
        <title>Complete genome sequence of Segniliparus rotundus type strain (CDC 1076).</title>
        <authorList>
            <person name="Sikorski J."/>
            <person name="Lapidus A."/>
            <person name="Copeland A."/>
            <person name="Misra M."/>
            <person name="Glavina Del Rio T."/>
            <person name="Nolan M."/>
            <person name="Lucas S."/>
            <person name="Chen F."/>
            <person name="Tice H."/>
            <person name="Cheng J.F."/>
            <person name="Jando M."/>
            <person name="Schneider S."/>
            <person name="Bruce D."/>
            <person name="Goodwin L."/>
            <person name="Pitluck S."/>
            <person name="Liolios K."/>
            <person name="Mikhailova N."/>
            <person name="Pati A."/>
            <person name="Ivanova N."/>
            <person name="Mavromatis K."/>
            <person name="Chen A."/>
            <person name="Palaniappan K."/>
            <person name="Chertkov O."/>
            <person name="Land M."/>
            <person name="Hauser L."/>
            <person name="Chang Y.J."/>
            <person name="Jeffries C.D."/>
            <person name="Brettin T."/>
            <person name="Detter J.C."/>
            <person name="Han C."/>
            <person name="Rohde M."/>
            <person name="Goker M."/>
            <person name="Bristow J."/>
            <person name="Eisen J.A."/>
            <person name="Markowitz V."/>
            <person name="Hugenholtz P."/>
            <person name="Kyrpides N.C."/>
            <person name="Klenk H.P."/>
        </authorList>
    </citation>
    <scope>NUCLEOTIDE SEQUENCE [LARGE SCALE GENOMIC DNA]</scope>
    <source>
        <strain evidence="2">ATCC BAA-972 / CDC 1076 / CIP 108378 / DSM 44985 / JCM 13578</strain>
    </source>
</reference>
<gene>
    <name evidence="1" type="ordered locus">Srot_2489</name>
</gene>
<dbReference type="HOGENOM" id="CLU_1365399_0_0_11"/>
<protein>
    <submittedName>
        <fullName evidence="1">Uncharacterized protein</fullName>
    </submittedName>
</protein>
<evidence type="ECO:0000313" key="1">
    <source>
        <dbReference type="EMBL" id="ADG98927.1"/>
    </source>
</evidence>
<keyword evidence="2" id="KW-1185">Reference proteome</keyword>
<dbReference type="Proteomes" id="UP000002247">
    <property type="component" value="Chromosome"/>
</dbReference>
<accession>D6ZBH5</accession>